<proteinExistence type="predicted"/>
<reference evidence="7 8" key="1">
    <citation type="journal article" date="2018" name="Gigascience">
        <title>Genomes of trombidid mites reveal novel predicted allergens and laterally-transferred genes associated with secondary metabolism.</title>
        <authorList>
            <person name="Dong X."/>
            <person name="Chaisiri K."/>
            <person name="Xia D."/>
            <person name="Armstrong S.D."/>
            <person name="Fang Y."/>
            <person name="Donnelly M.J."/>
            <person name="Kadowaki T."/>
            <person name="McGarry J.W."/>
            <person name="Darby A.C."/>
            <person name="Makepeace B.L."/>
        </authorList>
    </citation>
    <scope>NUCLEOTIDE SEQUENCE [LARGE SCALE GENOMIC DNA]</scope>
    <source>
        <strain evidence="7">UoL-UT</strain>
    </source>
</reference>
<comment type="caution">
    <text evidence="7">The sequence shown here is derived from an EMBL/GenBank/DDBJ whole genome shotgun (WGS) entry which is preliminary data.</text>
</comment>
<dbReference type="GO" id="GO:0008270">
    <property type="term" value="F:zinc ion binding"/>
    <property type="evidence" value="ECO:0007669"/>
    <property type="project" value="UniProtKB-KW"/>
</dbReference>
<dbReference type="SMART" id="SM00343">
    <property type="entry name" value="ZnF_C2HC"/>
    <property type="match status" value="1"/>
</dbReference>
<dbReference type="EMBL" id="NCKV01017598">
    <property type="protein sequence ID" value="RWS20429.1"/>
    <property type="molecule type" value="Genomic_DNA"/>
</dbReference>
<dbReference type="InterPro" id="IPR050195">
    <property type="entry name" value="Primate_lentivir_Gag_pol-like"/>
</dbReference>
<dbReference type="Gene3D" id="4.10.60.10">
    <property type="entry name" value="Zinc finger, CCHC-type"/>
    <property type="match status" value="1"/>
</dbReference>
<dbReference type="InterPro" id="IPR008919">
    <property type="entry name" value="Retrov_capsid_N"/>
</dbReference>
<keyword evidence="1" id="KW-0479">Metal-binding</keyword>
<dbReference type="GO" id="GO:0003676">
    <property type="term" value="F:nucleic acid binding"/>
    <property type="evidence" value="ECO:0007669"/>
    <property type="project" value="InterPro"/>
</dbReference>
<dbReference type="InterPro" id="IPR001878">
    <property type="entry name" value="Znf_CCHC"/>
</dbReference>
<dbReference type="InterPro" id="IPR036875">
    <property type="entry name" value="Znf_CCHC_sf"/>
</dbReference>
<dbReference type="SUPFAM" id="SSF47943">
    <property type="entry name" value="Retrovirus capsid protein, N-terminal core domain"/>
    <property type="match status" value="1"/>
</dbReference>
<evidence type="ECO:0000256" key="1">
    <source>
        <dbReference type="ARBA" id="ARBA00022723"/>
    </source>
</evidence>
<name>A0A443RYY2_9ACAR</name>
<evidence type="ECO:0000256" key="2">
    <source>
        <dbReference type="ARBA" id="ARBA00022771"/>
    </source>
</evidence>
<feature type="region of interest" description="Disordered" evidence="5">
    <location>
        <begin position="1"/>
        <end position="56"/>
    </location>
</feature>
<dbReference type="AlphaFoldDB" id="A0A443RYY2"/>
<feature type="domain" description="CCHC-type" evidence="6">
    <location>
        <begin position="417"/>
        <end position="433"/>
    </location>
</feature>
<evidence type="ECO:0000256" key="4">
    <source>
        <dbReference type="PROSITE-ProRule" id="PRU00047"/>
    </source>
</evidence>
<dbReference type="SUPFAM" id="SSF47353">
    <property type="entry name" value="Retrovirus capsid dimerization domain-like"/>
    <property type="match status" value="1"/>
</dbReference>
<gene>
    <name evidence="7" type="ORF">B4U80_12082</name>
</gene>
<sequence length="480" mass="52842">QFSEISNTPVTVENLEETKAGCALRAPDKEQTKDDSPGTKCTPSLRNGKSNSASGINSEIEANSLALADNREQIQGGQRDTPRPNSIGINLQKGMIRTYSEDSESSSALDQEAELGASLRSLHLNALPAHSLRPRGLEHSTLQMANRKISPIQCGLRSAREAGEDITGFRMFPVLERTEGNQQVRVHASIPFKTLKELRSASSIYGPNSPFVVSLLENISAEALPPYDWITLAKACLSGGDYLMWRTNWIDACTKQAEINRRMGSNVDLEMLTGIGKFADLAQQLTYEVQVYTQISDCAKRAWRELPTKGERTLDFARIRQGPHETYADFGARLYEAANRVIGDTNAAEILVKHLAFENANKTCQEIIWPHHKKGTIEEFIKLCADVSPLITQGAAIAAAVKQVLQPPSREIDPRKRCFNCGKKGHFARDCKQRAFSGTHPRGQKSHHWGQPCCFQNGTGSPPHFHRETGGGASLGPAKQ</sequence>
<keyword evidence="8" id="KW-1185">Reference proteome</keyword>
<dbReference type="Pfam" id="PF19317">
    <property type="entry name" value="Gag_p24_C"/>
    <property type="match status" value="1"/>
</dbReference>
<dbReference type="Pfam" id="PF00607">
    <property type="entry name" value="Gag_p24"/>
    <property type="match status" value="1"/>
</dbReference>
<evidence type="ECO:0000256" key="5">
    <source>
        <dbReference type="SAM" id="MobiDB-lite"/>
    </source>
</evidence>
<dbReference type="Gene3D" id="1.10.1200.30">
    <property type="match status" value="1"/>
</dbReference>
<evidence type="ECO:0000256" key="3">
    <source>
        <dbReference type="ARBA" id="ARBA00022833"/>
    </source>
</evidence>
<organism evidence="7 8">
    <name type="scientific">Leptotrombidium deliense</name>
    <dbReference type="NCBI Taxonomy" id="299467"/>
    <lineage>
        <taxon>Eukaryota</taxon>
        <taxon>Metazoa</taxon>
        <taxon>Ecdysozoa</taxon>
        <taxon>Arthropoda</taxon>
        <taxon>Chelicerata</taxon>
        <taxon>Arachnida</taxon>
        <taxon>Acari</taxon>
        <taxon>Acariformes</taxon>
        <taxon>Trombidiformes</taxon>
        <taxon>Prostigmata</taxon>
        <taxon>Anystina</taxon>
        <taxon>Parasitengona</taxon>
        <taxon>Trombiculoidea</taxon>
        <taxon>Trombiculidae</taxon>
        <taxon>Leptotrombidium</taxon>
    </lineage>
</organism>
<dbReference type="InterPro" id="IPR045345">
    <property type="entry name" value="Gag_p24_C"/>
</dbReference>
<feature type="compositionally biased region" description="Basic and acidic residues" evidence="5">
    <location>
        <begin position="26"/>
        <end position="37"/>
    </location>
</feature>
<protein>
    <submittedName>
        <fullName evidence="7">Endogenous retrovirus group K member 9 Gag polyprotein-like protein</fullName>
    </submittedName>
</protein>
<dbReference type="GO" id="GO:0016032">
    <property type="term" value="P:viral process"/>
    <property type="evidence" value="ECO:0007669"/>
    <property type="project" value="InterPro"/>
</dbReference>
<dbReference type="Gene3D" id="1.10.375.10">
    <property type="entry name" value="Human Immunodeficiency Virus Type 1 Capsid Protein"/>
    <property type="match status" value="1"/>
</dbReference>
<evidence type="ECO:0000259" key="6">
    <source>
        <dbReference type="PROSITE" id="PS50158"/>
    </source>
</evidence>
<accession>A0A443RYY2</accession>
<dbReference type="Proteomes" id="UP000288716">
    <property type="component" value="Unassembled WGS sequence"/>
</dbReference>
<keyword evidence="3" id="KW-0862">Zinc</keyword>
<dbReference type="OrthoDB" id="427960at2759"/>
<dbReference type="PANTHER" id="PTHR40389">
    <property type="entry name" value="ENDOGENOUS RETROVIRUS GROUP K MEMBER 24 GAG POLYPROTEIN-RELATED"/>
    <property type="match status" value="1"/>
</dbReference>
<dbReference type="VEuPathDB" id="VectorBase:LDEU011611"/>
<feature type="non-terminal residue" evidence="7">
    <location>
        <position position="1"/>
    </location>
</feature>
<dbReference type="PROSITE" id="PS50158">
    <property type="entry name" value="ZF_CCHC"/>
    <property type="match status" value="1"/>
</dbReference>
<evidence type="ECO:0000313" key="8">
    <source>
        <dbReference type="Proteomes" id="UP000288716"/>
    </source>
</evidence>
<keyword evidence="2 4" id="KW-0863">Zinc-finger</keyword>
<dbReference type="PANTHER" id="PTHR40389:SF3">
    <property type="entry name" value="IGE-BINDING PROTEIN"/>
    <property type="match status" value="1"/>
</dbReference>
<feature type="region of interest" description="Disordered" evidence="5">
    <location>
        <begin position="460"/>
        <end position="480"/>
    </location>
</feature>
<evidence type="ECO:0000313" key="7">
    <source>
        <dbReference type="EMBL" id="RWS20429.1"/>
    </source>
</evidence>
<dbReference type="Pfam" id="PF00098">
    <property type="entry name" value="zf-CCHC"/>
    <property type="match status" value="1"/>
</dbReference>
<feature type="compositionally biased region" description="Polar residues" evidence="5">
    <location>
        <begin position="1"/>
        <end position="11"/>
    </location>
</feature>
<dbReference type="InterPro" id="IPR008916">
    <property type="entry name" value="Retrov_capsid_C"/>
</dbReference>
<dbReference type="SUPFAM" id="SSF57756">
    <property type="entry name" value="Retrovirus zinc finger-like domains"/>
    <property type="match status" value="1"/>
</dbReference>
<feature type="compositionally biased region" description="Polar residues" evidence="5">
    <location>
        <begin position="39"/>
        <end position="56"/>
    </location>
</feature>
<dbReference type="STRING" id="299467.A0A443RYY2"/>